<dbReference type="Pfam" id="PF00076">
    <property type="entry name" value="RRM_1"/>
    <property type="match status" value="2"/>
</dbReference>
<dbReference type="InterPro" id="IPR035979">
    <property type="entry name" value="RBD_domain_sf"/>
</dbReference>
<protein>
    <recommendedName>
        <fullName evidence="3">RRM domain-containing protein</fullName>
    </recommendedName>
</protein>
<feature type="domain" description="RRM" evidence="3">
    <location>
        <begin position="4"/>
        <end position="82"/>
    </location>
</feature>
<dbReference type="SUPFAM" id="SSF54928">
    <property type="entry name" value="RNA-binding domain, RBD"/>
    <property type="match status" value="2"/>
</dbReference>
<keyword evidence="5" id="KW-1185">Reference proteome</keyword>
<evidence type="ECO:0000256" key="1">
    <source>
        <dbReference type="PROSITE-ProRule" id="PRU00176"/>
    </source>
</evidence>
<accession>A0AAW1ST16</accession>
<dbReference type="PROSITE" id="PS50102">
    <property type="entry name" value="RRM"/>
    <property type="match status" value="2"/>
</dbReference>
<comment type="caution">
    <text evidence="4">The sequence shown here is derived from an EMBL/GenBank/DDBJ whole genome shotgun (WGS) entry which is preliminary data.</text>
</comment>
<gene>
    <name evidence="4" type="ORF">WJX84_010599</name>
</gene>
<proteinExistence type="predicted"/>
<keyword evidence="1" id="KW-0694">RNA-binding</keyword>
<feature type="region of interest" description="Disordered" evidence="2">
    <location>
        <begin position="153"/>
        <end position="235"/>
    </location>
</feature>
<dbReference type="PANTHER" id="PTHR32343:SF22">
    <property type="entry name" value="LD29830P"/>
    <property type="match status" value="1"/>
</dbReference>
<dbReference type="InterPro" id="IPR012677">
    <property type="entry name" value="Nucleotide-bd_a/b_plait_sf"/>
</dbReference>
<dbReference type="Proteomes" id="UP001485043">
    <property type="component" value="Unassembled WGS sequence"/>
</dbReference>
<evidence type="ECO:0000259" key="3">
    <source>
        <dbReference type="PROSITE" id="PS50102"/>
    </source>
</evidence>
<sequence>MADRTIYIGNVASDADEYTLRSIFETCGQVTQIRIAGKKGLNTVYCFVEFADASQAYSALAMNGLPDPSRVGRTVYLENVAADIDEQVLAEYFSACGDVVAVRLGEKTVPQQLTIKAWIEFRSQHAARTAREYDQTMLQGSAIRVRSSKTAIHTNGLAPPRLTPNSSPGRPSQSLHNLPLDPSHSPPTLPHPHKGPGAGHIDSFRRDNLGGSDHGSKRGPGAASGHPLDKRSRMC</sequence>
<dbReference type="SMART" id="SM00360">
    <property type="entry name" value="RRM"/>
    <property type="match status" value="2"/>
</dbReference>
<reference evidence="4 5" key="1">
    <citation type="journal article" date="2024" name="Nat. Commun.">
        <title>Phylogenomics reveals the evolutionary origins of lichenization in chlorophyte algae.</title>
        <authorList>
            <person name="Puginier C."/>
            <person name="Libourel C."/>
            <person name="Otte J."/>
            <person name="Skaloud P."/>
            <person name="Haon M."/>
            <person name="Grisel S."/>
            <person name="Petersen M."/>
            <person name="Berrin J.G."/>
            <person name="Delaux P.M."/>
            <person name="Dal Grande F."/>
            <person name="Keller J."/>
        </authorList>
    </citation>
    <scope>NUCLEOTIDE SEQUENCE [LARGE SCALE GENOMIC DNA]</scope>
    <source>
        <strain evidence="4 5">SAG 2523</strain>
    </source>
</reference>
<evidence type="ECO:0000313" key="5">
    <source>
        <dbReference type="Proteomes" id="UP001485043"/>
    </source>
</evidence>
<name>A0AAW1ST16_9CHLO</name>
<dbReference type="AlphaFoldDB" id="A0AAW1ST16"/>
<dbReference type="GO" id="GO:0003723">
    <property type="term" value="F:RNA binding"/>
    <property type="evidence" value="ECO:0007669"/>
    <property type="project" value="UniProtKB-UniRule"/>
</dbReference>
<evidence type="ECO:0000313" key="4">
    <source>
        <dbReference type="EMBL" id="KAK9854452.1"/>
    </source>
</evidence>
<feature type="domain" description="RRM" evidence="3">
    <location>
        <begin position="73"/>
        <end position="150"/>
    </location>
</feature>
<dbReference type="Gene3D" id="3.30.70.330">
    <property type="match status" value="2"/>
</dbReference>
<dbReference type="PANTHER" id="PTHR32343">
    <property type="entry name" value="SERINE/ARGININE-RICH SPLICING FACTOR"/>
    <property type="match status" value="1"/>
</dbReference>
<dbReference type="EMBL" id="JALJOV010001104">
    <property type="protein sequence ID" value="KAK9854452.1"/>
    <property type="molecule type" value="Genomic_DNA"/>
</dbReference>
<dbReference type="InterPro" id="IPR000504">
    <property type="entry name" value="RRM_dom"/>
</dbReference>
<organism evidence="4 5">
    <name type="scientific">Apatococcus fuscideae</name>
    <dbReference type="NCBI Taxonomy" id="2026836"/>
    <lineage>
        <taxon>Eukaryota</taxon>
        <taxon>Viridiplantae</taxon>
        <taxon>Chlorophyta</taxon>
        <taxon>core chlorophytes</taxon>
        <taxon>Trebouxiophyceae</taxon>
        <taxon>Chlorellales</taxon>
        <taxon>Chlorellaceae</taxon>
        <taxon>Apatococcus</taxon>
    </lineage>
</organism>
<evidence type="ECO:0000256" key="2">
    <source>
        <dbReference type="SAM" id="MobiDB-lite"/>
    </source>
</evidence>
<feature type="compositionally biased region" description="Polar residues" evidence="2">
    <location>
        <begin position="163"/>
        <end position="176"/>
    </location>
</feature>